<dbReference type="Proteomes" id="UP000198460">
    <property type="component" value="Unassembled WGS sequence"/>
</dbReference>
<accession>A0A238HCR3</accession>
<evidence type="ECO:0000313" key="2">
    <source>
        <dbReference type="EMBL" id="SMG02855.1"/>
    </source>
</evidence>
<organism evidence="2 3">
    <name type="scientific">Burkholderia singularis</name>
    <dbReference type="NCBI Taxonomy" id="1503053"/>
    <lineage>
        <taxon>Bacteria</taxon>
        <taxon>Pseudomonadati</taxon>
        <taxon>Pseudomonadota</taxon>
        <taxon>Betaproteobacteria</taxon>
        <taxon>Burkholderiales</taxon>
        <taxon>Burkholderiaceae</taxon>
        <taxon>Burkholderia</taxon>
        <taxon>pseudomallei group</taxon>
    </lineage>
</organism>
<name>A0A238HCR3_9BURK</name>
<proteinExistence type="predicted"/>
<feature type="compositionally biased region" description="Basic and acidic residues" evidence="1">
    <location>
        <begin position="1"/>
        <end position="13"/>
    </location>
</feature>
<evidence type="ECO:0000256" key="1">
    <source>
        <dbReference type="SAM" id="MobiDB-lite"/>
    </source>
</evidence>
<feature type="region of interest" description="Disordered" evidence="1">
    <location>
        <begin position="1"/>
        <end position="46"/>
    </location>
</feature>
<dbReference type="EMBL" id="FXAN01000112">
    <property type="protein sequence ID" value="SMG02855.1"/>
    <property type="molecule type" value="Genomic_DNA"/>
</dbReference>
<protein>
    <submittedName>
        <fullName evidence="2">Uncharacterized protein</fullName>
    </submittedName>
</protein>
<gene>
    <name evidence="2" type="ORF">BSIN_4564</name>
</gene>
<dbReference type="AlphaFoldDB" id="A0A238HCR3"/>
<reference evidence="2 3" key="1">
    <citation type="submission" date="2017-04" db="EMBL/GenBank/DDBJ databases">
        <authorList>
            <person name="Afonso C.L."/>
            <person name="Miller P.J."/>
            <person name="Scott M.A."/>
            <person name="Spackman E."/>
            <person name="Goraichik I."/>
            <person name="Dimitrov K.M."/>
            <person name="Suarez D.L."/>
            <person name="Swayne D.E."/>
        </authorList>
    </citation>
    <scope>NUCLEOTIDE SEQUENCE [LARGE SCALE GENOMIC DNA]</scope>
    <source>
        <strain evidence="2">LMG 28154</strain>
    </source>
</reference>
<evidence type="ECO:0000313" key="3">
    <source>
        <dbReference type="Proteomes" id="UP000198460"/>
    </source>
</evidence>
<sequence length="46" mass="4999">MKSVLRECEDRASRRLSHIGKQQARPCAGSHPAQPAAGARRSWLGA</sequence>